<dbReference type="Gene3D" id="2.40.40.10">
    <property type="entry name" value="RlpA-like domain"/>
    <property type="match status" value="1"/>
</dbReference>
<evidence type="ECO:0000256" key="1">
    <source>
        <dbReference type="ARBA" id="ARBA00023239"/>
    </source>
</evidence>
<feature type="domain" description="RlpA-like protein double-psi beta-barrel" evidence="5">
    <location>
        <begin position="95"/>
        <end position="184"/>
    </location>
</feature>
<dbReference type="SUPFAM" id="SSF50685">
    <property type="entry name" value="Barwin-like endoglucanases"/>
    <property type="match status" value="1"/>
</dbReference>
<evidence type="ECO:0000256" key="4">
    <source>
        <dbReference type="RuleBase" id="RU003495"/>
    </source>
</evidence>
<evidence type="ECO:0000256" key="2">
    <source>
        <dbReference type="ARBA" id="ARBA00023316"/>
    </source>
</evidence>
<evidence type="ECO:0000313" key="7">
    <source>
        <dbReference type="Proteomes" id="UP001326613"/>
    </source>
</evidence>
<protein>
    <recommendedName>
        <fullName evidence="3">Endolytic peptidoglycan transglycosylase RlpA</fullName>
        <ecNumber evidence="3">4.2.2.-</ecNumber>
    </recommendedName>
</protein>
<sequence length="236" mass="27028">MPPLLQIDFPMTILKYLYSKINSIVECSFEMHRLYIILLFLLTGCMSQQDRLHKKLSKEDPKNINYQGHYKIGKEYSIKGSSYIPEKNIKYDQIGVASWYGSKHGFHGKNTANGDRYNKYTLTAAHTTLPLPSLIKVTNLENNKSVILMVNDRGPFSKNRILDVSETAAHVLSFKRQGTAKVRVQYMHKETQDFLKKIALNPKEGSRTAHKTKSKHCSINCHVKLVNLKYNLAITP</sequence>
<dbReference type="PANTHER" id="PTHR34183">
    <property type="entry name" value="ENDOLYTIC PEPTIDOGLYCAN TRANSGLYCOSYLASE RLPA"/>
    <property type="match status" value="1"/>
</dbReference>
<dbReference type="PANTHER" id="PTHR34183:SF1">
    <property type="entry name" value="ENDOLYTIC PEPTIDOGLYCAN TRANSGLYCOSYLASE RLPA"/>
    <property type="match status" value="1"/>
</dbReference>
<dbReference type="CDD" id="cd22268">
    <property type="entry name" value="DPBB_RlpA-like"/>
    <property type="match status" value="1"/>
</dbReference>
<comment type="function">
    <text evidence="3">Lytic transglycosylase with a strong preference for naked glycan strands that lack stem peptides.</text>
</comment>
<gene>
    <name evidence="3" type="primary">rlpA</name>
    <name evidence="6" type="ORF">Trichorick_00870</name>
</gene>
<proteinExistence type="inferred from homology"/>
<evidence type="ECO:0000313" key="6">
    <source>
        <dbReference type="EMBL" id="WPY00980.1"/>
    </source>
</evidence>
<dbReference type="HAMAP" id="MF_02071">
    <property type="entry name" value="RlpA"/>
    <property type="match status" value="1"/>
</dbReference>
<dbReference type="InterPro" id="IPR036908">
    <property type="entry name" value="RlpA-like_sf"/>
</dbReference>
<evidence type="ECO:0000259" key="5">
    <source>
        <dbReference type="Pfam" id="PF03330"/>
    </source>
</evidence>
<evidence type="ECO:0000256" key="3">
    <source>
        <dbReference type="HAMAP-Rule" id="MF_02071"/>
    </source>
</evidence>
<dbReference type="Proteomes" id="UP001326613">
    <property type="component" value="Chromosome"/>
</dbReference>
<dbReference type="NCBIfam" id="TIGR00413">
    <property type="entry name" value="rlpA"/>
    <property type="match status" value="1"/>
</dbReference>
<dbReference type="InterPro" id="IPR009009">
    <property type="entry name" value="RlpA-like_DPBB"/>
</dbReference>
<organism evidence="6 7">
    <name type="scientific">Candidatus Trichorickettsia mobilis</name>
    <dbReference type="NCBI Taxonomy" id="1346319"/>
    <lineage>
        <taxon>Bacteria</taxon>
        <taxon>Pseudomonadati</taxon>
        <taxon>Pseudomonadota</taxon>
        <taxon>Alphaproteobacteria</taxon>
        <taxon>Rickettsiales</taxon>
        <taxon>Rickettsiaceae</taxon>
        <taxon>Rickettsieae</taxon>
        <taxon>Candidatus Trichorickettsia</taxon>
    </lineage>
</organism>
<dbReference type="Pfam" id="PF03330">
    <property type="entry name" value="DPBB_1"/>
    <property type="match status" value="1"/>
</dbReference>
<comment type="similarity">
    <text evidence="3 4">Belongs to the RlpA family.</text>
</comment>
<keyword evidence="7" id="KW-1185">Reference proteome</keyword>
<name>A0ABZ0USH0_9RICK</name>
<keyword evidence="2 3" id="KW-0961">Cell wall biogenesis/degradation</keyword>
<reference evidence="6 7" key="1">
    <citation type="submission" date="2022-10" db="EMBL/GenBank/DDBJ databases">
        <title>Host association and intracellularity evolved multiple times independently in the Rickettsiales.</title>
        <authorList>
            <person name="Castelli M."/>
            <person name="Nardi T."/>
            <person name="Gammuto L."/>
            <person name="Bellinzona G."/>
            <person name="Sabaneyeva E."/>
            <person name="Potekhin A."/>
            <person name="Serra V."/>
            <person name="Petroni G."/>
            <person name="Sassera D."/>
        </authorList>
    </citation>
    <scope>NUCLEOTIDE SEQUENCE [LARGE SCALE GENOMIC DNA]</scope>
    <source>
        <strain evidence="6 7">Kr 154-4</strain>
    </source>
</reference>
<dbReference type="InterPro" id="IPR012997">
    <property type="entry name" value="RplA"/>
</dbReference>
<dbReference type="EMBL" id="CP112932">
    <property type="protein sequence ID" value="WPY00980.1"/>
    <property type="molecule type" value="Genomic_DNA"/>
</dbReference>
<keyword evidence="1 3" id="KW-0456">Lyase</keyword>
<accession>A0ABZ0USH0</accession>
<dbReference type="EC" id="4.2.2.-" evidence="3"/>
<dbReference type="InterPro" id="IPR034718">
    <property type="entry name" value="RlpA"/>
</dbReference>